<dbReference type="RefSeq" id="XP_010249099.1">
    <property type="nucleotide sequence ID" value="XM_010250797.2"/>
</dbReference>
<dbReference type="CDD" id="cd00072">
    <property type="entry name" value="GYF"/>
    <property type="match status" value="1"/>
</dbReference>
<feature type="compositionally biased region" description="Basic and acidic residues" evidence="1">
    <location>
        <begin position="225"/>
        <end position="235"/>
    </location>
</feature>
<feature type="domain" description="GYF" evidence="2">
    <location>
        <begin position="584"/>
        <end position="635"/>
    </location>
</feature>
<evidence type="ECO:0000313" key="3">
    <source>
        <dbReference type="Proteomes" id="UP000189703"/>
    </source>
</evidence>
<dbReference type="Gene3D" id="3.30.1490.40">
    <property type="match status" value="1"/>
</dbReference>
<dbReference type="KEGG" id="nnu:104591780"/>
<gene>
    <name evidence="4" type="primary">LOC104591780</name>
</gene>
<feature type="compositionally biased region" description="Basic and acidic residues" evidence="1">
    <location>
        <begin position="17"/>
        <end position="37"/>
    </location>
</feature>
<keyword evidence="3" id="KW-1185">Reference proteome</keyword>
<dbReference type="SUPFAM" id="SSF55277">
    <property type="entry name" value="GYF domain"/>
    <property type="match status" value="1"/>
</dbReference>
<dbReference type="OMA" id="RWHDGRN"/>
<feature type="region of interest" description="Disordered" evidence="1">
    <location>
        <begin position="1622"/>
        <end position="1664"/>
    </location>
</feature>
<dbReference type="FunCoup" id="A0A1U7ZMA9">
    <property type="interactions" value="3158"/>
</dbReference>
<dbReference type="eggNOG" id="KOG1862">
    <property type="taxonomic scope" value="Eukaryota"/>
</dbReference>
<name>A0A1U7ZMA9_NELNU</name>
<feature type="compositionally biased region" description="Basic and acidic residues" evidence="1">
    <location>
        <begin position="99"/>
        <end position="132"/>
    </location>
</feature>
<dbReference type="OrthoDB" id="6415790at2759"/>
<accession>A0A1U7ZMA9</accession>
<evidence type="ECO:0000256" key="1">
    <source>
        <dbReference type="SAM" id="MobiDB-lite"/>
    </source>
</evidence>
<dbReference type="Pfam" id="PF02213">
    <property type="entry name" value="GYF"/>
    <property type="match status" value="1"/>
</dbReference>
<organism evidence="3 4">
    <name type="scientific">Nelumbo nucifera</name>
    <name type="common">Sacred lotus</name>
    <dbReference type="NCBI Taxonomy" id="4432"/>
    <lineage>
        <taxon>Eukaryota</taxon>
        <taxon>Viridiplantae</taxon>
        <taxon>Streptophyta</taxon>
        <taxon>Embryophyta</taxon>
        <taxon>Tracheophyta</taxon>
        <taxon>Spermatophyta</taxon>
        <taxon>Magnoliopsida</taxon>
        <taxon>Proteales</taxon>
        <taxon>Nelumbonaceae</taxon>
        <taxon>Nelumbo</taxon>
    </lineage>
</organism>
<feature type="region of interest" description="Disordered" evidence="1">
    <location>
        <begin position="1424"/>
        <end position="1456"/>
    </location>
</feature>
<dbReference type="SMART" id="SM00444">
    <property type="entry name" value="GYF"/>
    <property type="match status" value="1"/>
</dbReference>
<evidence type="ECO:0000313" key="4">
    <source>
        <dbReference type="RefSeq" id="XP_010249099.1"/>
    </source>
</evidence>
<dbReference type="PANTHER" id="PTHR46992">
    <property type="entry name" value="GYF DOMAIN-CONTAINING PROTEIN"/>
    <property type="match status" value="1"/>
</dbReference>
<feature type="compositionally biased region" description="Polar residues" evidence="1">
    <location>
        <begin position="1578"/>
        <end position="1589"/>
    </location>
</feature>
<dbReference type="InParanoid" id="A0A1U7ZMA9"/>
<feature type="compositionally biased region" description="Basic and acidic residues" evidence="1">
    <location>
        <begin position="165"/>
        <end position="215"/>
    </location>
</feature>
<protein>
    <submittedName>
        <fullName evidence="4">Uncharacterized protein LOC104591780 isoform X1</fullName>
    </submittedName>
</protein>
<dbReference type="PROSITE" id="PS50829">
    <property type="entry name" value="GYF"/>
    <property type="match status" value="1"/>
</dbReference>
<proteinExistence type="predicted"/>
<feature type="region of interest" description="Disordered" evidence="1">
    <location>
        <begin position="67"/>
        <end position="237"/>
    </location>
</feature>
<dbReference type="GeneID" id="104591780"/>
<feature type="region of interest" description="Disordered" evidence="1">
    <location>
        <begin position="1"/>
        <end position="37"/>
    </location>
</feature>
<dbReference type="Proteomes" id="UP000189703">
    <property type="component" value="Unplaced"/>
</dbReference>
<feature type="region of interest" description="Disordered" evidence="1">
    <location>
        <begin position="1560"/>
        <end position="1592"/>
    </location>
</feature>
<evidence type="ECO:0000259" key="2">
    <source>
        <dbReference type="PROSITE" id="PS50829"/>
    </source>
</evidence>
<feature type="compositionally biased region" description="Basic and acidic residues" evidence="1">
    <location>
        <begin position="1432"/>
        <end position="1443"/>
    </location>
</feature>
<dbReference type="STRING" id="4432.A0A1U7ZMA9"/>
<reference evidence="4" key="1">
    <citation type="submission" date="2025-08" db="UniProtKB">
        <authorList>
            <consortium name="RefSeq"/>
        </authorList>
    </citation>
    <scope>IDENTIFICATION</scope>
</reference>
<sequence>MAEGKADLSEDLLSLKTSDEPWTSKDDDMSGGNDEDKVLMGFLDESKDQVMSESSIPLSPQWLYVKTSETKTGPSGPSGDSRAANSMPFGSSIVPVQKEGWRLDGPQDKKDWRRTTPDIESSRRWREEERETGLLGRRDRRKEDRRVDTVSARESAENRALSALDRWHDVNSRNSGHETRRDSKWSSRWGPEDKEKESRSEKRIDGEKEDSHADKQSFVSNNRASSERETDSHDKWRPRHRLEVHSGASAVYRAAPGFGLDRGRVECSNVGFAPGRGRANVIGSLSISRPPSSGPIGAPVDKNENVQGKSGLFADTFCYPRRKLLDIYRKQKLVSSFDTIPYELEEVPPLTQVNSIEPLAFVAPDAEEEAVLSDIWKGKLTGSGVLYNSSKEKIVRSNENVTGTGIVSSTDSKQEILPSISNAETNDFFSKAVIDDAYQSNETGAFDNCASQSQMNILDGRDIYLKNGGHDILGTTAGIESDDSFSLVSKSNSCCRIEEVGGGCHEAVLKNGENWQSEDSAVLKHLKFDDIQSSASFDISTKLPDDASSLFDLSSLQQASSGNEQHVKSNGEANLLERGIPPEELSLYYRDPQGEIQGPFLGVDIISWFEQGFFGTDLPVCLSDAPEGTPFQELGEIMPHLKSTDGLVSSAPITKPDPSDVTGGSIVATLPLAADFTGSVLMDNQGWASSEFEKLPGHHTQSRVSKREDAMESHYSEGQSFHDFVAQDEEVVFSGRPGSSSGNPILRHSGTLNDPLTNPTSHPYLANESVESMGNRLHPFGLLWSELEDAHLRRTQSSNMSSGIGDQGQPVNPIVGRETDFSSHNQNSFGAMADRPLVGETWSDGYRRNTLNSNLHQDAFEARHLVQMEKEPNHYDPAGHLMTLQLQNQQLRQQNLLSPHHHLRLNGSVLEQLPGSALSQSRNPVHHQQSMSQPLTDLDLLKFQLQHHRQFQLQQQHQLQQQQLHHQQQMQLQQQQSQVRQLLLEQLLHHQMQDPGFVQSHLDPVRANGMLDQVLFRQHLLHELQQQSLPPRHPDPSLEQLIQAKFGQSLQREHHNDLLEILSRAKHGQMLTLEQQLLQQEQLQARQFSMASRQQRGLEDDRRIGGVWSVDETGQLVRSGTNPHQSQPAGFGTFDFYQRQQRPSSYGEQVGHVERNLAVQERLQRGLYEPSSLPFDQSMPLPGGTPGMNLDVVNALVHAQGPDIHEQHNQMHSTAQVGSFSSGVLSHQSQVPNQFRSSHLDTMESHWSESDEQVANSWVEARVQQVHLGAERQKRELEVNLAPDDSNSWVSADGSEEVSKRALMDLLHQKLGFQSGQSLEVGDSAPTSSYERREPPWLFSRSNYSDIPFNHLTEKQVGLSNSFAEGSHCSNSGNMMQDRLVKLGMEESSSSLESNERLLLRSNSGALVEEEQLFLGKNEAGQSFFTDSNKSATDRDILESKEGKKGKKRVPKSKVATNKPVEVQETIAEQTTGAFIDRGELPVNESIRHPLLGSSGGNVGPYNYEVGLDNTAGEDMTKDRVSCILSKGLDNSTPKRPPVSRVLSSHDALSELASIATVKGKTPMNVTPSDEGRKVGGNSATQASDSLTSGKKDIRFRRTASCSDTDVSETSFIDMLKSTVKKPVLPDSDPLAGATESSDSAQGSRSGKKKGKKGRQIDPALLGFKVSSNRIMMGEIQRLED</sequence>
<dbReference type="InterPro" id="IPR003169">
    <property type="entry name" value="GYF"/>
</dbReference>
<dbReference type="InterPro" id="IPR035445">
    <property type="entry name" value="GYF-like_dom_sf"/>
</dbReference>
<dbReference type="PANTHER" id="PTHR46992:SF1">
    <property type="entry name" value="GYF DOMAIN-CONTAINING PROTEIN"/>
    <property type="match status" value="1"/>
</dbReference>